<dbReference type="OrthoDB" id="8912551at2"/>
<dbReference type="Gene3D" id="3.50.30.40">
    <property type="entry name" value="Ribonuclease E inhibitor RraA/RraA-like"/>
    <property type="match status" value="1"/>
</dbReference>
<dbReference type="KEGG" id="tsn:W908_00430"/>
<evidence type="ECO:0000313" key="6">
    <source>
        <dbReference type="EMBL" id="ALE01208.1"/>
    </source>
</evidence>
<dbReference type="CDD" id="cd16841">
    <property type="entry name" value="RraA_family"/>
    <property type="match status" value="1"/>
</dbReference>
<dbReference type="AlphaFoldDB" id="A0A0M4L2Z0"/>
<dbReference type="EMBL" id="CP006911">
    <property type="protein sequence ID" value="ALE01208.1"/>
    <property type="molecule type" value="Genomic_DNA"/>
</dbReference>
<keyword evidence="5" id="KW-0460">Magnesium</keyword>
<dbReference type="Pfam" id="PF03737">
    <property type="entry name" value="RraA-like"/>
    <property type="match status" value="1"/>
</dbReference>
<dbReference type="Proteomes" id="UP000068905">
    <property type="component" value="Chromosome"/>
</dbReference>
<keyword evidence="5" id="KW-0479">Metal-binding</keyword>
<dbReference type="SUPFAM" id="SSF89562">
    <property type="entry name" value="RraA-like"/>
    <property type="match status" value="1"/>
</dbReference>
<dbReference type="GO" id="GO:0046872">
    <property type="term" value="F:metal ion binding"/>
    <property type="evidence" value="ECO:0007669"/>
    <property type="project" value="UniProtKB-KW"/>
</dbReference>
<sequence>MAKLDPELLTLLRSVDTPTVCNAIEVAQCKRGFSKFTRGTMICSDPEGGSIVGFAKTAKIAALDPPTENQDIIKERRMNYYRYMSEVDGPMVTVIEDVDYPDCIGAYWGEINTKVHKGFGLSGTLTNGVMRDLGDLAEAFPVVAGSVGPSHGFVHVREIDTPVNIFGMTVAPGDLIHADRHGAVVIPSEVIPILKDSIHKLFASERLILDPAEKTEFSFDDFQKAWEDFEKSRT</sequence>
<accession>A0A0M4L2Z0</accession>
<dbReference type="PANTHER" id="PTHR33254:SF4">
    <property type="entry name" value="4-HYDROXY-4-METHYL-2-OXOGLUTARATE ALDOLASE 3-RELATED"/>
    <property type="match status" value="1"/>
</dbReference>
<dbReference type="RefSeq" id="WP_053819497.1">
    <property type="nucleotide sequence ID" value="NZ_CP006911.1"/>
</dbReference>
<feature type="binding site" evidence="5">
    <location>
        <position position="132"/>
    </location>
    <ligand>
        <name>Mg(2+)</name>
        <dbReference type="ChEBI" id="CHEBI:18420"/>
    </ligand>
</feature>
<evidence type="ECO:0000256" key="2">
    <source>
        <dbReference type="ARBA" id="ARBA00016549"/>
    </source>
</evidence>
<comment type="cofactor">
    <cofactor evidence="1">
        <name>a divalent metal cation</name>
        <dbReference type="ChEBI" id="CHEBI:60240"/>
    </cofactor>
</comment>
<evidence type="ECO:0000256" key="3">
    <source>
        <dbReference type="ARBA" id="ARBA00029596"/>
    </source>
</evidence>
<dbReference type="InterPro" id="IPR036704">
    <property type="entry name" value="RraA/RraA-like_sf"/>
</dbReference>
<evidence type="ECO:0000256" key="1">
    <source>
        <dbReference type="ARBA" id="ARBA00001968"/>
    </source>
</evidence>
<dbReference type="InterPro" id="IPR005493">
    <property type="entry name" value="RraA/RraA-like"/>
</dbReference>
<feature type="binding site" evidence="5">
    <location>
        <position position="131"/>
    </location>
    <ligand>
        <name>substrate</name>
    </ligand>
</feature>
<evidence type="ECO:0000313" key="7">
    <source>
        <dbReference type="Proteomes" id="UP000068905"/>
    </source>
</evidence>
<comment type="cofactor">
    <cofactor evidence="5">
        <name>Mg(2+)</name>
        <dbReference type="ChEBI" id="CHEBI:18420"/>
    </cofactor>
</comment>
<dbReference type="GO" id="GO:0016740">
    <property type="term" value="F:transferase activity"/>
    <property type="evidence" value="ECO:0007669"/>
    <property type="project" value="UniProtKB-KW"/>
</dbReference>
<dbReference type="PANTHER" id="PTHR33254">
    <property type="entry name" value="4-HYDROXY-4-METHYL-2-OXOGLUTARATE ALDOLASE 3-RELATED"/>
    <property type="match status" value="1"/>
</dbReference>
<proteinExistence type="predicted"/>
<name>A0A0M4L2Z0_9GAMM</name>
<dbReference type="STRING" id="1125411.W908_00430"/>
<gene>
    <name evidence="6" type="ORF">W908_00430</name>
</gene>
<protein>
    <recommendedName>
        <fullName evidence="2">Putative 4-hydroxy-4-methyl-2-oxoglutarate aldolase</fullName>
    </recommendedName>
    <alternativeName>
        <fullName evidence="3">Regulator of ribonuclease activity homolog</fullName>
    </alternativeName>
    <alternativeName>
        <fullName evidence="4">RraA-like protein</fullName>
    </alternativeName>
</protein>
<evidence type="ECO:0000256" key="5">
    <source>
        <dbReference type="PIRSR" id="PIRSR605493-1"/>
    </source>
</evidence>
<keyword evidence="6" id="KW-0808">Transferase</keyword>
<reference evidence="6 7" key="1">
    <citation type="journal article" date="2015" name="Genome Announc.">
        <title>Genome Sequence of 'Candidatus Thioglobus singularis' Strain PS1, a Mixotroph from the SUP05 Clade of Marine Gammaproteobacteria.</title>
        <authorList>
            <person name="Marshall K.T."/>
            <person name="Morris R.M."/>
        </authorList>
    </citation>
    <scope>NUCLEOTIDE SEQUENCE [LARGE SCALE GENOMIC DNA]</scope>
    <source>
        <strain evidence="6 7">PS1</strain>
    </source>
</reference>
<evidence type="ECO:0000256" key="4">
    <source>
        <dbReference type="ARBA" id="ARBA00030169"/>
    </source>
</evidence>
<organism evidence="6 7">
    <name type="scientific">Candidatus Pseudothioglobus singularis PS1</name>
    <dbReference type="NCBI Taxonomy" id="1125411"/>
    <lineage>
        <taxon>Bacteria</taxon>
        <taxon>Pseudomonadati</taxon>
        <taxon>Pseudomonadota</taxon>
        <taxon>Gammaproteobacteria</taxon>
        <taxon>Candidatus Pseudothioglobaceae</taxon>
        <taxon>Candidatus Pseudothioglobus</taxon>
    </lineage>
</organism>
<keyword evidence="7" id="KW-1185">Reference proteome</keyword>